<dbReference type="InterPro" id="IPR012337">
    <property type="entry name" value="RNaseH-like_sf"/>
</dbReference>
<dbReference type="Gene3D" id="3.30.420.10">
    <property type="entry name" value="Ribonuclease H-like superfamily/Ribonuclease H"/>
    <property type="match status" value="1"/>
</dbReference>
<dbReference type="AlphaFoldDB" id="A0A9W7J0C2"/>
<proteinExistence type="predicted"/>
<dbReference type="Pfam" id="PF13456">
    <property type="entry name" value="RVT_3"/>
    <property type="match status" value="1"/>
</dbReference>
<comment type="caution">
    <text evidence="3">The sequence shown here is derived from an EMBL/GenBank/DDBJ whole genome shotgun (WGS) entry which is preliminary data.</text>
</comment>
<dbReference type="Proteomes" id="UP001165190">
    <property type="component" value="Unassembled WGS sequence"/>
</dbReference>
<feature type="domain" description="RNase H type-1" evidence="1">
    <location>
        <begin position="526"/>
        <end position="646"/>
    </location>
</feature>
<dbReference type="GO" id="GO:0003676">
    <property type="term" value="F:nucleic acid binding"/>
    <property type="evidence" value="ECO:0007669"/>
    <property type="project" value="InterPro"/>
</dbReference>
<dbReference type="InterPro" id="IPR026960">
    <property type="entry name" value="RVT-Znf"/>
</dbReference>
<evidence type="ECO:0000259" key="2">
    <source>
        <dbReference type="Pfam" id="PF13966"/>
    </source>
</evidence>
<dbReference type="OrthoDB" id="1430687at2759"/>
<dbReference type="GO" id="GO:0004523">
    <property type="term" value="F:RNA-DNA hybrid ribonuclease activity"/>
    <property type="evidence" value="ECO:0007669"/>
    <property type="project" value="InterPro"/>
</dbReference>
<dbReference type="CDD" id="cd06222">
    <property type="entry name" value="RNase_H_like"/>
    <property type="match status" value="1"/>
</dbReference>
<protein>
    <recommendedName>
        <fullName evidence="5">Reverse transcriptase</fullName>
    </recommendedName>
</protein>
<gene>
    <name evidence="3" type="ORF">HRI_004102900</name>
</gene>
<dbReference type="SUPFAM" id="SSF53098">
    <property type="entry name" value="Ribonuclease H-like"/>
    <property type="match status" value="1"/>
</dbReference>
<evidence type="ECO:0008006" key="5">
    <source>
        <dbReference type="Google" id="ProtNLM"/>
    </source>
</evidence>
<dbReference type="PANTHER" id="PTHR33116">
    <property type="entry name" value="REVERSE TRANSCRIPTASE ZINC-BINDING DOMAIN-CONTAINING PROTEIN-RELATED-RELATED"/>
    <property type="match status" value="1"/>
</dbReference>
<dbReference type="Pfam" id="PF13966">
    <property type="entry name" value="zf-RVT"/>
    <property type="match status" value="1"/>
</dbReference>
<sequence>MLTHLLFADDSIIFGEATTRGAHNLQLALNTYANCSGQLINYDKSSVFFSSNVIEENRREVCRLLQVSVQDCPDRYLGLPSVVGRNKKASLTFIKDKCSSSMNSWSTRSLSMGGKEVYIKSVLQAIPLYSMSCFLLPKSLCSELQTLFVKFWWQNVKTKKGIYWCSWQALCQPKDQGGMGFRDLGKFNIAMLAKQGWRILTNPESLVTRVLKARYFPNFGFLNANLGSRPSYIWRSIWCLRKALEMGLYWKVGNGMDISIWDDYWLPTQSLRKINTPRITGLTHVSDLMLPTSQTWDTDLIMANFTSDDSEIILSIRLSTTTSSNALAWIGEHTGTYSVRSGNKILNQSQSVTTYTGQVFSNIWKIQCPTKIRINLWKFVLNYIPCMHNLSMRNISSHGMCPRCHNQPETTMHIVWQCSYIRQIWDSLHITWPLELENTTCWEWMEWHFANNTKENHMLIAVTIWAIWFSRNKLLHEGTQQSQSTFLTFIRNYITELQQLSIRLHHPHTHDLECWQAPQNPEVKVNIDASFSLQQQKSWSGIIIRDAEGLILRAAHRLTSNIPTPFEAEAQALVHGLEFADDLGFHEIVVEGDSKSVINKMKSTELDRSKLRPYIIDAKNLSRRFRRCQFTFIGRKDNQATHAMADLGKRSSEDRFWVEDAPAEAQAMADLDRRFTEPP</sequence>
<dbReference type="PANTHER" id="PTHR33116:SF86">
    <property type="entry name" value="REVERSE TRANSCRIPTASE DOMAIN-CONTAINING PROTEIN"/>
    <property type="match status" value="1"/>
</dbReference>
<dbReference type="EMBL" id="BSYR01000038">
    <property type="protein sequence ID" value="GMJ04337.1"/>
    <property type="molecule type" value="Genomic_DNA"/>
</dbReference>
<evidence type="ECO:0000313" key="4">
    <source>
        <dbReference type="Proteomes" id="UP001165190"/>
    </source>
</evidence>
<accession>A0A9W7J0C2</accession>
<dbReference type="InterPro" id="IPR002156">
    <property type="entry name" value="RNaseH_domain"/>
</dbReference>
<organism evidence="3 4">
    <name type="scientific">Hibiscus trionum</name>
    <name type="common">Flower of an hour</name>
    <dbReference type="NCBI Taxonomy" id="183268"/>
    <lineage>
        <taxon>Eukaryota</taxon>
        <taxon>Viridiplantae</taxon>
        <taxon>Streptophyta</taxon>
        <taxon>Embryophyta</taxon>
        <taxon>Tracheophyta</taxon>
        <taxon>Spermatophyta</taxon>
        <taxon>Magnoliopsida</taxon>
        <taxon>eudicotyledons</taxon>
        <taxon>Gunneridae</taxon>
        <taxon>Pentapetalae</taxon>
        <taxon>rosids</taxon>
        <taxon>malvids</taxon>
        <taxon>Malvales</taxon>
        <taxon>Malvaceae</taxon>
        <taxon>Malvoideae</taxon>
        <taxon>Hibiscus</taxon>
    </lineage>
</organism>
<name>A0A9W7J0C2_HIBTR</name>
<evidence type="ECO:0000259" key="1">
    <source>
        <dbReference type="Pfam" id="PF13456"/>
    </source>
</evidence>
<reference evidence="3" key="1">
    <citation type="submission" date="2023-05" db="EMBL/GenBank/DDBJ databases">
        <title>Genome and transcriptome analyses reveal genes involved in the formation of fine ridges on petal epidermal cells in Hibiscus trionum.</title>
        <authorList>
            <person name="Koshimizu S."/>
            <person name="Masuda S."/>
            <person name="Ishii T."/>
            <person name="Shirasu K."/>
            <person name="Hoshino A."/>
            <person name="Arita M."/>
        </authorList>
    </citation>
    <scope>NUCLEOTIDE SEQUENCE</scope>
    <source>
        <strain evidence="3">Hamamatsu line</strain>
    </source>
</reference>
<dbReference type="InterPro" id="IPR036397">
    <property type="entry name" value="RNaseH_sf"/>
</dbReference>
<evidence type="ECO:0000313" key="3">
    <source>
        <dbReference type="EMBL" id="GMJ04337.1"/>
    </source>
</evidence>
<dbReference type="InterPro" id="IPR044730">
    <property type="entry name" value="RNase_H-like_dom_plant"/>
</dbReference>
<feature type="domain" description="Reverse transcriptase zinc-binding" evidence="2">
    <location>
        <begin position="337"/>
        <end position="425"/>
    </location>
</feature>
<keyword evidence="4" id="KW-1185">Reference proteome</keyword>